<dbReference type="InterPro" id="IPR001509">
    <property type="entry name" value="Epimerase_deHydtase"/>
</dbReference>
<feature type="transmembrane region" description="Helical" evidence="2">
    <location>
        <begin position="406"/>
        <end position="426"/>
    </location>
</feature>
<reference evidence="5 6" key="1">
    <citation type="submission" date="2020-04" db="EMBL/GenBank/DDBJ databases">
        <title>Perkinsus olseni comparative genomics.</title>
        <authorList>
            <person name="Bogema D.R."/>
        </authorList>
    </citation>
    <scope>NUCLEOTIDE SEQUENCE [LARGE SCALE GENOMIC DNA]</scope>
    <source>
        <strain evidence="5">ATCC PRA-179</strain>
    </source>
</reference>
<keyword evidence="2" id="KW-0472">Membrane</keyword>
<protein>
    <recommendedName>
        <fullName evidence="4">NAD-dependent epimerase/dehydratase domain-containing protein</fullName>
    </recommendedName>
</protein>
<sequence length="669" mass="74711">MAYRCFCLLLIIAGKSFGGRGETPIPYQPYTFSEVEKDSAKGKTVLVTGAAGFIGSHVARHCRDLGMKVVAIDDLSGGFTSNVPSGVTFMRLDVRDAEAMEGLFEKYKFDFVYHLAAYAAEGLSHFVRSFNYRTNLVGSVEILNAAVRHKVHTFVFTSSIAVFGPLNDDLSDGAEMRPLTEEDRPQPEDPYGISKYAFEMDLRAAHDMWGINFVVFRPHNVYGPHQNMYRNVVGIFVNQIIHGKPLTIFGDGQQLRAFSYIDDVAPIISRAPLVTAAQNEVFNIGADTPYNINRLAKEISNAMGKPDHPLKYEPARLEVVNAVASHEKVRRIFTPPETVDLVTGLQRTVEWYNVVGASFTPVEFESVEVIDKMPPSWIRPGLAERPVCQGTRVGVTELLPDGGASAVVPLLLLLGLGVLMIGIRLLRGRHGDGKQCTRITFKVPKDGSKPVIDVSDEASGVKEKNVQYKTEEILSYDYYHIRLTNGELIKKLGPVEVDSITSLGTPKGTFNYLSPKFKEGRDTRLYRNNLCPEARSIEPVIPKALSIRTHHPHMPQGSYCARWTKENIFLKLEFVGGGKPTLNVYELSSNKFEMNAHYDTDVLPVVSVQDMWGLKIKLKAQDLIKAVGTEKLKVLQQLYYSAKLKHGRDHFTHYSLHSRPTFFRPSNCP</sequence>
<dbReference type="Gene3D" id="3.40.50.720">
    <property type="entry name" value="NAD(P)-binding Rossmann-like Domain"/>
    <property type="match status" value="1"/>
</dbReference>
<evidence type="ECO:0000313" key="6">
    <source>
        <dbReference type="Proteomes" id="UP000570595"/>
    </source>
</evidence>
<dbReference type="PANTHER" id="PTHR43000">
    <property type="entry name" value="DTDP-D-GLUCOSE 4,6-DEHYDRATASE-RELATED"/>
    <property type="match status" value="1"/>
</dbReference>
<feature type="chain" id="PRO_5029669169" description="NAD-dependent epimerase/dehydratase domain-containing protein" evidence="3">
    <location>
        <begin position="22"/>
        <end position="669"/>
    </location>
</feature>
<evidence type="ECO:0000256" key="1">
    <source>
        <dbReference type="ARBA" id="ARBA00007637"/>
    </source>
</evidence>
<dbReference type="Pfam" id="PF01370">
    <property type="entry name" value="Epimerase"/>
    <property type="match status" value="1"/>
</dbReference>
<dbReference type="Proteomes" id="UP000570595">
    <property type="component" value="Unassembled WGS sequence"/>
</dbReference>
<dbReference type="OrthoDB" id="16464at2759"/>
<keyword evidence="3" id="KW-0732">Signal</keyword>
<comment type="caution">
    <text evidence="5">The sequence shown here is derived from an EMBL/GenBank/DDBJ whole genome shotgun (WGS) entry which is preliminary data.</text>
</comment>
<feature type="domain" description="NAD-dependent epimerase/dehydratase" evidence="4">
    <location>
        <begin position="45"/>
        <end position="285"/>
    </location>
</feature>
<dbReference type="EMBL" id="JABAHT010000638">
    <property type="protein sequence ID" value="KAF4653270.1"/>
    <property type="molecule type" value="Genomic_DNA"/>
</dbReference>
<comment type="similarity">
    <text evidence="1">Belongs to the NAD(P)-dependent epimerase/dehydratase family.</text>
</comment>
<name>A0A7J6L1G9_PEROL</name>
<evidence type="ECO:0000313" key="5">
    <source>
        <dbReference type="EMBL" id="KAF4653270.1"/>
    </source>
</evidence>
<gene>
    <name evidence="5" type="ORF">FOZ61_009083</name>
</gene>
<dbReference type="AlphaFoldDB" id="A0A7J6L1G9"/>
<feature type="signal peptide" evidence="3">
    <location>
        <begin position="1"/>
        <end position="21"/>
    </location>
</feature>
<evidence type="ECO:0000256" key="3">
    <source>
        <dbReference type="SAM" id="SignalP"/>
    </source>
</evidence>
<organism evidence="5 6">
    <name type="scientific">Perkinsus olseni</name>
    <name type="common">Perkinsus atlanticus</name>
    <dbReference type="NCBI Taxonomy" id="32597"/>
    <lineage>
        <taxon>Eukaryota</taxon>
        <taxon>Sar</taxon>
        <taxon>Alveolata</taxon>
        <taxon>Perkinsozoa</taxon>
        <taxon>Perkinsea</taxon>
        <taxon>Perkinsida</taxon>
        <taxon>Perkinsidae</taxon>
        <taxon>Perkinsus</taxon>
    </lineage>
</organism>
<evidence type="ECO:0000259" key="4">
    <source>
        <dbReference type="Pfam" id="PF01370"/>
    </source>
</evidence>
<keyword evidence="2" id="KW-0812">Transmembrane</keyword>
<proteinExistence type="inferred from homology"/>
<dbReference type="SUPFAM" id="SSF51735">
    <property type="entry name" value="NAD(P)-binding Rossmann-fold domains"/>
    <property type="match status" value="1"/>
</dbReference>
<accession>A0A7J6L1G9</accession>
<keyword evidence="2" id="KW-1133">Transmembrane helix</keyword>
<dbReference type="InterPro" id="IPR036291">
    <property type="entry name" value="NAD(P)-bd_dom_sf"/>
</dbReference>
<evidence type="ECO:0000256" key="2">
    <source>
        <dbReference type="SAM" id="Phobius"/>
    </source>
</evidence>